<feature type="region of interest" description="Disordered" evidence="1">
    <location>
        <begin position="1"/>
        <end position="20"/>
    </location>
</feature>
<dbReference type="AlphaFoldDB" id="A0A210PYR6"/>
<feature type="compositionally biased region" description="Basic and acidic residues" evidence="1">
    <location>
        <begin position="124"/>
        <end position="138"/>
    </location>
</feature>
<dbReference type="InterPro" id="IPR037252">
    <property type="entry name" value="Mib_Herc2_sf"/>
</dbReference>
<dbReference type="InterPro" id="IPR004170">
    <property type="entry name" value="WWE_dom"/>
</dbReference>
<organism evidence="5 6">
    <name type="scientific">Mizuhopecten yessoensis</name>
    <name type="common">Japanese scallop</name>
    <name type="synonym">Patinopecten yessoensis</name>
    <dbReference type="NCBI Taxonomy" id="6573"/>
    <lineage>
        <taxon>Eukaryota</taxon>
        <taxon>Metazoa</taxon>
        <taxon>Spiralia</taxon>
        <taxon>Lophotrochozoa</taxon>
        <taxon>Mollusca</taxon>
        <taxon>Bivalvia</taxon>
        <taxon>Autobranchia</taxon>
        <taxon>Pteriomorphia</taxon>
        <taxon>Pectinida</taxon>
        <taxon>Pectinoidea</taxon>
        <taxon>Pectinidae</taxon>
        <taxon>Mizuhopecten</taxon>
    </lineage>
</organism>
<dbReference type="InterPro" id="IPR010606">
    <property type="entry name" value="Mib_Herc2"/>
</dbReference>
<feature type="region of interest" description="Disordered" evidence="1">
    <location>
        <begin position="937"/>
        <end position="1053"/>
    </location>
</feature>
<dbReference type="PROSITE" id="PS50234">
    <property type="entry name" value="VWFA"/>
    <property type="match status" value="1"/>
</dbReference>
<feature type="compositionally biased region" description="Polar residues" evidence="1">
    <location>
        <begin position="937"/>
        <end position="956"/>
    </location>
</feature>
<evidence type="ECO:0000259" key="3">
    <source>
        <dbReference type="PROSITE" id="PS50918"/>
    </source>
</evidence>
<dbReference type="Gene3D" id="3.30.720.50">
    <property type="match status" value="1"/>
</dbReference>
<dbReference type="Proteomes" id="UP000242188">
    <property type="component" value="Unassembled WGS sequence"/>
</dbReference>
<dbReference type="InterPro" id="IPR002035">
    <property type="entry name" value="VWF_A"/>
</dbReference>
<feature type="compositionally biased region" description="Polar residues" evidence="1">
    <location>
        <begin position="868"/>
        <end position="881"/>
    </location>
</feature>
<dbReference type="GO" id="GO:0046872">
    <property type="term" value="F:metal ion binding"/>
    <property type="evidence" value="ECO:0007669"/>
    <property type="project" value="InterPro"/>
</dbReference>
<dbReference type="Gene3D" id="2.30.30.40">
    <property type="entry name" value="SH3 Domains"/>
    <property type="match status" value="2"/>
</dbReference>
<feature type="region of interest" description="Disordered" evidence="1">
    <location>
        <begin position="858"/>
        <end position="895"/>
    </location>
</feature>
<evidence type="ECO:0000259" key="4">
    <source>
        <dbReference type="PROSITE" id="PS51416"/>
    </source>
</evidence>
<dbReference type="InterPro" id="IPR036465">
    <property type="entry name" value="vWFA_dom_sf"/>
</dbReference>
<accession>A0A210PYR6</accession>
<dbReference type="Pfam" id="PF13519">
    <property type="entry name" value="VWA_2"/>
    <property type="match status" value="1"/>
</dbReference>
<feature type="domain" description="VWFA" evidence="2">
    <location>
        <begin position="317"/>
        <end position="566"/>
    </location>
</feature>
<feature type="domain" description="WWE" evidence="3">
    <location>
        <begin position="1081"/>
        <end position="1158"/>
    </location>
</feature>
<dbReference type="PROSITE" id="PS51416">
    <property type="entry name" value="MIB_HERC2"/>
    <property type="match status" value="2"/>
</dbReference>
<dbReference type="GO" id="GO:0004842">
    <property type="term" value="F:ubiquitin-protein transferase activity"/>
    <property type="evidence" value="ECO:0007669"/>
    <property type="project" value="InterPro"/>
</dbReference>
<protein>
    <submittedName>
        <fullName evidence="5">E3 ubiquitin-protein ligase HERC2</fullName>
    </submittedName>
</protein>
<gene>
    <name evidence="5" type="ORF">KP79_PYT02163</name>
</gene>
<dbReference type="SUPFAM" id="SSF53300">
    <property type="entry name" value="vWA-like"/>
    <property type="match status" value="1"/>
</dbReference>
<dbReference type="Pfam" id="PF06701">
    <property type="entry name" value="MIB_HERC2"/>
    <property type="match status" value="2"/>
</dbReference>
<feature type="compositionally biased region" description="Polar residues" evidence="1">
    <location>
        <begin position="235"/>
        <end position="273"/>
    </location>
</feature>
<evidence type="ECO:0000313" key="6">
    <source>
        <dbReference type="Proteomes" id="UP000242188"/>
    </source>
</evidence>
<evidence type="ECO:0000259" key="2">
    <source>
        <dbReference type="PROSITE" id="PS50234"/>
    </source>
</evidence>
<dbReference type="SMART" id="SM00327">
    <property type="entry name" value="VWA"/>
    <property type="match status" value="1"/>
</dbReference>
<comment type="caution">
    <text evidence="5">The sequence shown here is derived from an EMBL/GenBank/DDBJ whole genome shotgun (WGS) entry which is preliminary data.</text>
</comment>
<feature type="region of interest" description="Disordered" evidence="1">
    <location>
        <begin position="808"/>
        <end position="828"/>
    </location>
</feature>
<dbReference type="PROSITE" id="PS50918">
    <property type="entry name" value="WWE"/>
    <property type="match status" value="1"/>
</dbReference>
<evidence type="ECO:0000256" key="1">
    <source>
        <dbReference type="SAM" id="MobiDB-lite"/>
    </source>
</evidence>
<dbReference type="CDD" id="cd00198">
    <property type="entry name" value="vWFA"/>
    <property type="match status" value="1"/>
</dbReference>
<dbReference type="InterPro" id="IPR037197">
    <property type="entry name" value="WWE_dom_sf"/>
</dbReference>
<keyword evidence="6" id="KW-1185">Reference proteome</keyword>
<name>A0A210PYR6_MIZYE</name>
<dbReference type="EMBL" id="NEDP02005378">
    <property type="protein sequence ID" value="OWF41625.1"/>
    <property type="molecule type" value="Genomic_DNA"/>
</dbReference>
<dbReference type="STRING" id="6573.A0A210PYR6"/>
<feature type="compositionally biased region" description="Polar residues" evidence="1">
    <location>
        <begin position="975"/>
        <end position="1002"/>
    </location>
</feature>
<reference evidence="5 6" key="1">
    <citation type="journal article" date="2017" name="Nat. Ecol. Evol.">
        <title>Scallop genome provides insights into evolution of bilaterian karyotype and development.</title>
        <authorList>
            <person name="Wang S."/>
            <person name="Zhang J."/>
            <person name="Jiao W."/>
            <person name="Li J."/>
            <person name="Xun X."/>
            <person name="Sun Y."/>
            <person name="Guo X."/>
            <person name="Huan P."/>
            <person name="Dong B."/>
            <person name="Zhang L."/>
            <person name="Hu X."/>
            <person name="Sun X."/>
            <person name="Wang J."/>
            <person name="Zhao C."/>
            <person name="Wang Y."/>
            <person name="Wang D."/>
            <person name="Huang X."/>
            <person name="Wang R."/>
            <person name="Lv J."/>
            <person name="Li Y."/>
            <person name="Zhang Z."/>
            <person name="Liu B."/>
            <person name="Lu W."/>
            <person name="Hui Y."/>
            <person name="Liang J."/>
            <person name="Zhou Z."/>
            <person name="Hou R."/>
            <person name="Li X."/>
            <person name="Liu Y."/>
            <person name="Li H."/>
            <person name="Ning X."/>
            <person name="Lin Y."/>
            <person name="Zhao L."/>
            <person name="Xing Q."/>
            <person name="Dou J."/>
            <person name="Li Y."/>
            <person name="Mao J."/>
            <person name="Guo H."/>
            <person name="Dou H."/>
            <person name="Li T."/>
            <person name="Mu C."/>
            <person name="Jiang W."/>
            <person name="Fu Q."/>
            <person name="Fu X."/>
            <person name="Miao Y."/>
            <person name="Liu J."/>
            <person name="Yu Q."/>
            <person name="Li R."/>
            <person name="Liao H."/>
            <person name="Li X."/>
            <person name="Kong Y."/>
            <person name="Jiang Z."/>
            <person name="Chourrout D."/>
            <person name="Li R."/>
            <person name="Bao Z."/>
        </authorList>
    </citation>
    <scope>NUCLEOTIDE SEQUENCE [LARGE SCALE GENOMIC DNA]</scope>
    <source>
        <strain evidence="5 6">PY_sf001</strain>
    </source>
</reference>
<feature type="compositionally biased region" description="Low complexity" evidence="1">
    <location>
        <begin position="1022"/>
        <end position="1053"/>
    </location>
</feature>
<dbReference type="Pfam" id="PF02825">
    <property type="entry name" value="WWE"/>
    <property type="match status" value="1"/>
</dbReference>
<sequence>METDEKENPLHSEQGSKHLAEMKESISEIERTNNFILKRLDQQHDKMDGENLHIVKLTEALMQRLQDVERRECEQDEEMQQLVRTVAELGDTVSSMCTGIDNLKFTLTKEASGKDRHRRHRGRHDTPSHHQETVKESPELDTVGQPKEDSSESGQASGTKLDEAMGGTDQVLANERSQPSETTEEGTEQLSVIGQGHNKNGSDESQKSDMTVTETIGEKNTNPSSENADEDRTVDPTNALNSNDEQINAKETGNTEQHYPNGSAVSAPNTGADQQVDESEERQIVNGVISDEMWNSVVKAEANKAKDISLPYGDGIDTVFVVDISDSMKENGLQQAKDAILEIIDWIEMVAKEEKVEENVGVVTFGHITQCRHYLTKDYNSVRQCIAGLQAAGSSPLYGGLDMALALFKHEGDATTLVCNHKISPRIVLLSDGQATDHHLLGGQDDQESPVTPQVRDAVLTFTQGLAERRVPVYCVPIGDDTDQSLLIDIAKTTSGQVVSLDEVYRIGRHCSNLACVLRVRKILPHEGLDATALKTVVKMTEKNFSEDDLEDMMAILDNPVFQQTVDKGFNFDELTESDSQMPPIGSRVRKGPEWKWKNQDLDGVGTVIGHGKNGWIKVEWDCSNKGEYRYGNNQAFDVVFVEEPRLLKTDETIATGCVVCRGIDWEYEDQDGGFGKIGTVYHTEPDGQVWVRWPNGHRGRYHYTRNGKQELVVCDPFEVHQIRAEQRASVEAEEGAAGGINLRSRSSSISESSSIPDLPCDDDLAFMSIYDMVPASRSLQLDDEEDEEEDEDVGRVDELSLVEAMNKRNESAQSLPPRKIHESELSDQSHMDIVSVEDSPVLPVVQKDLPSNGIFQVDLPKDVGHSSVGNDKNISATSLSHHQDHKSDTSGSLTGDSVTLCEGDEATNGNGLCDQNTSLSVTLEASVKFNESVSIGTPLSHSTPSGLKSSGSLSTPDPAASGSIGTPVTGKQGGSESVSSDSLNITKSKFSLTEQQKTISHPTEDSETAKVKTTYSPPSPVSGQSPTGSPGSSFRALSHPAGSFSISSHSSSTSNVVSATQSQISTNSDFLSDTFSDTASLTSASTFTMTDVVWQWEDKKKAWHSFSPEQNRKIEKTRKRSPRGTVVLSINGEDFRVVMYKSIQIHTVNRSTNNIRCIDSDVANLGDVET</sequence>
<proteinExistence type="predicted"/>
<dbReference type="GO" id="GO:0016567">
    <property type="term" value="P:protein ubiquitination"/>
    <property type="evidence" value="ECO:0007669"/>
    <property type="project" value="InterPro"/>
</dbReference>
<feature type="compositionally biased region" description="Polar residues" evidence="1">
    <location>
        <begin position="208"/>
        <end position="226"/>
    </location>
</feature>
<feature type="domain" description="MIB/HERC2" evidence="4">
    <location>
        <begin position="575"/>
        <end position="645"/>
    </location>
</feature>
<feature type="region of interest" description="Disordered" evidence="1">
    <location>
        <begin position="109"/>
        <end position="280"/>
    </location>
</feature>
<dbReference type="SUPFAM" id="SSF117839">
    <property type="entry name" value="WWE domain"/>
    <property type="match status" value="1"/>
</dbReference>
<dbReference type="OrthoDB" id="438049at2759"/>
<feature type="domain" description="MIB/HERC2" evidence="4">
    <location>
        <begin position="646"/>
        <end position="718"/>
    </location>
</feature>
<dbReference type="Gene3D" id="3.40.50.410">
    <property type="entry name" value="von Willebrand factor, type A domain"/>
    <property type="match status" value="1"/>
</dbReference>
<dbReference type="SUPFAM" id="SSF159034">
    <property type="entry name" value="Mib/herc2 domain-like"/>
    <property type="match status" value="2"/>
</dbReference>
<evidence type="ECO:0000313" key="5">
    <source>
        <dbReference type="EMBL" id="OWF41625.1"/>
    </source>
</evidence>